<feature type="compositionally biased region" description="Low complexity" evidence="1">
    <location>
        <begin position="100"/>
        <end position="109"/>
    </location>
</feature>
<evidence type="ECO:0000256" key="1">
    <source>
        <dbReference type="SAM" id="MobiDB-lite"/>
    </source>
</evidence>
<proteinExistence type="predicted"/>
<evidence type="ECO:0000313" key="3">
    <source>
        <dbReference type="Proteomes" id="UP001221898"/>
    </source>
</evidence>
<feature type="compositionally biased region" description="Polar residues" evidence="1">
    <location>
        <begin position="44"/>
        <end position="58"/>
    </location>
</feature>
<name>A0AAD7RSZ2_9TELE</name>
<feature type="compositionally biased region" description="Basic and acidic residues" evidence="1">
    <location>
        <begin position="70"/>
        <end position="85"/>
    </location>
</feature>
<dbReference type="AlphaFoldDB" id="A0AAD7RSZ2"/>
<gene>
    <name evidence="2" type="ORF">AAFF_G00115040</name>
</gene>
<dbReference type="EMBL" id="JAINUG010000178">
    <property type="protein sequence ID" value="KAJ8389798.1"/>
    <property type="molecule type" value="Genomic_DNA"/>
</dbReference>
<organism evidence="2 3">
    <name type="scientific">Aldrovandia affinis</name>
    <dbReference type="NCBI Taxonomy" id="143900"/>
    <lineage>
        <taxon>Eukaryota</taxon>
        <taxon>Metazoa</taxon>
        <taxon>Chordata</taxon>
        <taxon>Craniata</taxon>
        <taxon>Vertebrata</taxon>
        <taxon>Euteleostomi</taxon>
        <taxon>Actinopterygii</taxon>
        <taxon>Neopterygii</taxon>
        <taxon>Teleostei</taxon>
        <taxon>Notacanthiformes</taxon>
        <taxon>Halosauridae</taxon>
        <taxon>Aldrovandia</taxon>
    </lineage>
</organism>
<reference evidence="2" key="1">
    <citation type="journal article" date="2023" name="Science">
        <title>Genome structures resolve the early diversification of teleost fishes.</title>
        <authorList>
            <person name="Parey E."/>
            <person name="Louis A."/>
            <person name="Montfort J."/>
            <person name="Bouchez O."/>
            <person name="Roques C."/>
            <person name="Iampietro C."/>
            <person name="Lluch J."/>
            <person name="Castinel A."/>
            <person name="Donnadieu C."/>
            <person name="Desvignes T."/>
            <person name="Floi Bucao C."/>
            <person name="Jouanno E."/>
            <person name="Wen M."/>
            <person name="Mejri S."/>
            <person name="Dirks R."/>
            <person name="Jansen H."/>
            <person name="Henkel C."/>
            <person name="Chen W.J."/>
            <person name="Zahm M."/>
            <person name="Cabau C."/>
            <person name="Klopp C."/>
            <person name="Thompson A.W."/>
            <person name="Robinson-Rechavi M."/>
            <person name="Braasch I."/>
            <person name="Lecointre G."/>
            <person name="Bobe J."/>
            <person name="Postlethwait J.H."/>
            <person name="Berthelot C."/>
            <person name="Roest Crollius H."/>
            <person name="Guiguen Y."/>
        </authorList>
    </citation>
    <scope>NUCLEOTIDE SEQUENCE</scope>
    <source>
        <strain evidence="2">NC1722</strain>
    </source>
</reference>
<dbReference type="Proteomes" id="UP001221898">
    <property type="component" value="Unassembled WGS sequence"/>
</dbReference>
<protein>
    <submittedName>
        <fullName evidence="2">Uncharacterized protein</fullName>
    </submittedName>
</protein>
<feature type="region of interest" description="Disordered" evidence="1">
    <location>
        <begin position="41"/>
        <end position="109"/>
    </location>
</feature>
<accession>A0AAD7RSZ2</accession>
<feature type="region of interest" description="Disordered" evidence="1">
    <location>
        <begin position="1"/>
        <end position="25"/>
    </location>
</feature>
<keyword evidence="3" id="KW-1185">Reference proteome</keyword>
<evidence type="ECO:0000313" key="2">
    <source>
        <dbReference type="EMBL" id="KAJ8389798.1"/>
    </source>
</evidence>
<comment type="caution">
    <text evidence="2">The sequence shown here is derived from an EMBL/GenBank/DDBJ whole genome shotgun (WGS) entry which is preliminary data.</text>
</comment>
<sequence length="109" mass="12632">MLYPLSHKEPQDDGEKWSEEERQPVKDHVVDLLDKVMHELQEIRMSTTPTAGSRNKPVTNYHPPPCRDPPPWRHHNEPVPGEHRQPPPRASSMPYPPYPGTQTQQPKPH</sequence>